<dbReference type="Proteomes" id="UP000790377">
    <property type="component" value="Unassembled WGS sequence"/>
</dbReference>
<organism evidence="1 2">
    <name type="scientific">Hygrophoropsis aurantiaca</name>
    <dbReference type="NCBI Taxonomy" id="72124"/>
    <lineage>
        <taxon>Eukaryota</taxon>
        <taxon>Fungi</taxon>
        <taxon>Dikarya</taxon>
        <taxon>Basidiomycota</taxon>
        <taxon>Agaricomycotina</taxon>
        <taxon>Agaricomycetes</taxon>
        <taxon>Agaricomycetidae</taxon>
        <taxon>Boletales</taxon>
        <taxon>Coniophorineae</taxon>
        <taxon>Hygrophoropsidaceae</taxon>
        <taxon>Hygrophoropsis</taxon>
    </lineage>
</organism>
<reference evidence="1" key="1">
    <citation type="journal article" date="2021" name="New Phytol.">
        <title>Evolutionary innovations through gain and loss of genes in the ectomycorrhizal Boletales.</title>
        <authorList>
            <person name="Wu G."/>
            <person name="Miyauchi S."/>
            <person name="Morin E."/>
            <person name="Kuo A."/>
            <person name="Drula E."/>
            <person name="Varga T."/>
            <person name="Kohler A."/>
            <person name="Feng B."/>
            <person name="Cao Y."/>
            <person name="Lipzen A."/>
            <person name="Daum C."/>
            <person name="Hundley H."/>
            <person name="Pangilinan J."/>
            <person name="Johnson J."/>
            <person name="Barry K."/>
            <person name="LaButti K."/>
            <person name="Ng V."/>
            <person name="Ahrendt S."/>
            <person name="Min B."/>
            <person name="Choi I.G."/>
            <person name="Park H."/>
            <person name="Plett J.M."/>
            <person name="Magnuson J."/>
            <person name="Spatafora J.W."/>
            <person name="Nagy L.G."/>
            <person name="Henrissat B."/>
            <person name="Grigoriev I.V."/>
            <person name="Yang Z.L."/>
            <person name="Xu J."/>
            <person name="Martin F.M."/>
        </authorList>
    </citation>
    <scope>NUCLEOTIDE SEQUENCE</scope>
    <source>
        <strain evidence="1">ATCC 28755</strain>
    </source>
</reference>
<sequence length="402" mass="43792">MDYMHNMRDRSGSYGSTHQNHSYYHNESPAMSASSDEEIEVCDSPGAGNWPESYISPWLDQFPYHASTSLELDVNSDVLRLLSRGSQQYGVVNIKQSNEVGDTVRVDVVVGYYCEEILNRATVCKLKRGESDHGIEIFTPTVTSGFLTPRDQLGFDVTFTLPDTDKESLNIKEFDTQTSFYGYKLDQLSKVLFKKISLKTSNACISVEAIVAEVGSFETSNSNIEGHFNATSSLTLRTSNGPIIGVVDISNDPTSGTESAVVLKTSNSRINTSIKLASTNGTHGLFKVDATTANGAVDLSYADSPVDSTLKCNAHSSNSRVDIRMHQAFEGAFGVSTSNSHASVERLDKEDPSGKGRRRIVDLTRNRFGSQVSGNVYWQDGSHRGSGFVKVSTSNGAAKLTL</sequence>
<evidence type="ECO:0000313" key="1">
    <source>
        <dbReference type="EMBL" id="KAH7903149.1"/>
    </source>
</evidence>
<gene>
    <name evidence="1" type="ORF">BJ138DRAFT_197174</name>
</gene>
<proteinExistence type="predicted"/>
<keyword evidence="2" id="KW-1185">Reference proteome</keyword>
<accession>A0ACB7ZQP8</accession>
<dbReference type="EMBL" id="MU269173">
    <property type="protein sequence ID" value="KAH7903149.1"/>
    <property type="molecule type" value="Genomic_DNA"/>
</dbReference>
<name>A0ACB7ZQP8_9AGAM</name>
<comment type="caution">
    <text evidence="1">The sequence shown here is derived from an EMBL/GenBank/DDBJ whole genome shotgun (WGS) entry which is preliminary data.</text>
</comment>
<evidence type="ECO:0000313" key="2">
    <source>
        <dbReference type="Proteomes" id="UP000790377"/>
    </source>
</evidence>
<protein>
    <submittedName>
        <fullName evidence="1">Uncharacterized protein</fullName>
    </submittedName>
</protein>